<evidence type="ECO:0000256" key="1">
    <source>
        <dbReference type="SAM" id="MobiDB-lite"/>
    </source>
</evidence>
<proteinExistence type="predicted"/>
<dbReference type="Proteomes" id="UP000663832">
    <property type="component" value="Unassembled WGS sequence"/>
</dbReference>
<evidence type="ECO:0000313" key="3">
    <source>
        <dbReference type="EMBL" id="CAF1655630.1"/>
    </source>
</evidence>
<dbReference type="OrthoDB" id="10048560at2759"/>
<reference evidence="2" key="1">
    <citation type="submission" date="2021-02" db="EMBL/GenBank/DDBJ databases">
        <authorList>
            <person name="Nowell W R."/>
        </authorList>
    </citation>
    <scope>NUCLEOTIDE SEQUENCE</scope>
</reference>
<name>A0A815VK17_9BILA</name>
<feature type="non-terminal residue" evidence="2">
    <location>
        <position position="1"/>
    </location>
</feature>
<feature type="compositionally biased region" description="Polar residues" evidence="1">
    <location>
        <begin position="267"/>
        <end position="277"/>
    </location>
</feature>
<protein>
    <submittedName>
        <fullName evidence="2">Uncharacterized protein</fullName>
    </submittedName>
</protein>
<dbReference type="EMBL" id="CAJNOM010004430">
    <property type="protein sequence ID" value="CAF1655630.1"/>
    <property type="molecule type" value="Genomic_DNA"/>
</dbReference>
<evidence type="ECO:0000313" key="4">
    <source>
        <dbReference type="Proteomes" id="UP000663832"/>
    </source>
</evidence>
<feature type="region of interest" description="Disordered" evidence="1">
    <location>
        <begin position="250"/>
        <end position="282"/>
    </location>
</feature>
<feature type="region of interest" description="Disordered" evidence="1">
    <location>
        <begin position="92"/>
        <end position="113"/>
    </location>
</feature>
<dbReference type="Proteomes" id="UP000663877">
    <property type="component" value="Unassembled WGS sequence"/>
</dbReference>
<comment type="caution">
    <text evidence="2">The sequence shown here is derived from an EMBL/GenBank/DDBJ whole genome shotgun (WGS) entry which is preliminary data.</text>
</comment>
<sequence>HVGHNGDQQRVFVEQEFSDEFELKKFVKNLRHNFEKTFNNRATGASSSSENIDANQNPNNKKSGVIVVEEPDEEPKIYEQQAYNENIELKQSANKQSPLSNSPKLDSCEHCRRSPIGSSCSTVRTHRRRKHKMKHHREKYDNELHIDEKDHQSEKVPSYSRHYDATPRFHLHQQPPPPQQQQRIYGKEKDFRMRNDLSVPPNFNSQWRANGYTHSLNSRSRSYIPAMNENNYPPSTPSRFQYTKEPFFRPIHPPTPSRFTHSKNQHKSQPSPRFQHTPQHRRNQPTTIAEHFTFMNNEHQQTRVHRTRSDCRPLAPIRNRSKTYLYLEYGNNLNQRHFTPYAQQTAPMFYSQRRFFRNPQKHSCLFNSYRPNSKRF</sequence>
<gene>
    <name evidence="2" type="ORF">BJG266_LOCUS45258</name>
    <name evidence="3" type="ORF">QVE165_LOCUS62247</name>
</gene>
<evidence type="ECO:0000313" key="5">
    <source>
        <dbReference type="Proteomes" id="UP000663877"/>
    </source>
</evidence>
<organism evidence="2 5">
    <name type="scientific">Adineta steineri</name>
    <dbReference type="NCBI Taxonomy" id="433720"/>
    <lineage>
        <taxon>Eukaryota</taxon>
        <taxon>Metazoa</taxon>
        <taxon>Spiralia</taxon>
        <taxon>Gnathifera</taxon>
        <taxon>Rotifera</taxon>
        <taxon>Eurotatoria</taxon>
        <taxon>Bdelloidea</taxon>
        <taxon>Adinetida</taxon>
        <taxon>Adinetidae</taxon>
        <taxon>Adineta</taxon>
    </lineage>
</organism>
<dbReference type="EMBL" id="CAJNOI010004055">
    <property type="protein sequence ID" value="CAF1536247.1"/>
    <property type="molecule type" value="Genomic_DNA"/>
</dbReference>
<feature type="compositionally biased region" description="Polar residues" evidence="1">
    <location>
        <begin position="40"/>
        <end position="62"/>
    </location>
</feature>
<dbReference type="AlphaFoldDB" id="A0A815VK17"/>
<feature type="compositionally biased region" description="Polar residues" evidence="1">
    <location>
        <begin position="92"/>
        <end position="104"/>
    </location>
</feature>
<evidence type="ECO:0000313" key="2">
    <source>
        <dbReference type="EMBL" id="CAF1536247.1"/>
    </source>
</evidence>
<keyword evidence="4" id="KW-1185">Reference proteome</keyword>
<accession>A0A815VK17</accession>
<feature type="region of interest" description="Disordered" evidence="1">
    <location>
        <begin position="40"/>
        <end position="63"/>
    </location>
</feature>